<accession>A0ABQ8ISJ2</accession>
<dbReference type="InterPro" id="IPR007867">
    <property type="entry name" value="GMC_OxRtase_C"/>
</dbReference>
<keyword evidence="7" id="KW-1185">Reference proteome</keyword>
<dbReference type="Pfam" id="PF05199">
    <property type="entry name" value="GMC_oxred_C"/>
    <property type="match status" value="1"/>
</dbReference>
<dbReference type="EMBL" id="NJHN03000122">
    <property type="protein sequence ID" value="KAH9413259.1"/>
    <property type="molecule type" value="Genomic_DNA"/>
</dbReference>
<dbReference type="PANTHER" id="PTHR11552">
    <property type="entry name" value="GLUCOSE-METHANOL-CHOLINE GMC OXIDOREDUCTASE"/>
    <property type="match status" value="1"/>
</dbReference>
<dbReference type="InterPro" id="IPR012132">
    <property type="entry name" value="GMC_OxRdtase"/>
</dbReference>
<name>A0ABQ8ISJ2_DERPT</name>
<reference evidence="6 7" key="1">
    <citation type="journal article" date="2018" name="J. Allergy Clin. Immunol.">
        <title>High-quality assembly of Dermatophagoides pteronyssinus genome and transcriptome reveals a wide range of novel allergens.</title>
        <authorList>
            <person name="Liu X.Y."/>
            <person name="Yang K.Y."/>
            <person name="Wang M.Q."/>
            <person name="Kwok J.S."/>
            <person name="Zeng X."/>
            <person name="Yang Z."/>
            <person name="Xiao X.J."/>
            <person name="Lau C.P."/>
            <person name="Li Y."/>
            <person name="Huang Z.M."/>
            <person name="Ba J.G."/>
            <person name="Yim A.K."/>
            <person name="Ouyang C.Y."/>
            <person name="Ngai S.M."/>
            <person name="Chan T.F."/>
            <person name="Leung E.L."/>
            <person name="Liu L."/>
            <person name="Liu Z.G."/>
            <person name="Tsui S.K."/>
        </authorList>
    </citation>
    <scope>NUCLEOTIDE SEQUENCE [LARGE SCALE GENOMIC DNA]</scope>
    <source>
        <strain evidence="6">Derp</strain>
    </source>
</reference>
<protein>
    <recommendedName>
        <fullName evidence="5">Glucose-methanol-choline oxidoreductase N-terminal domain-containing protein</fullName>
    </recommendedName>
</protein>
<dbReference type="PANTHER" id="PTHR11552:SF147">
    <property type="entry name" value="CHOLINE DEHYDROGENASE, MITOCHONDRIAL"/>
    <property type="match status" value="1"/>
</dbReference>
<dbReference type="Pfam" id="PF00732">
    <property type="entry name" value="GMC_oxred_N"/>
    <property type="match status" value="1"/>
</dbReference>
<dbReference type="PROSITE" id="PS00624">
    <property type="entry name" value="GMC_OXRED_2"/>
    <property type="match status" value="1"/>
</dbReference>
<comment type="caution">
    <text evidence="6">The sequence shown here is derived from an EMBL/GenBank/DDBJ whole genome shotgun (WGS) entry which is preliminary data.</text>
</comment>
<keyword evidence="4" id="KW-0274">FAD</keyword>
<evidence type="ECO:0000256" key="1">
    <source>
        <dbReference type="ARBA" id="ARBA00001974"/>
    </source>
</evidence>
<comment type="cofactor">
    <cofactor evidence="1">
        <name>FAD</name>
        <dbReference type="ChEBI" id="CHEBI:57692"/>
    </cofactor>
</comment>
<evidence type="ECO:0000259" key="5">
    <source>
        <dbReference type="PROSITE" id="PS00624"/>
    </source>
</evidence>
<evidence type="ECO:0000256" key="3">
    <source>
        <dbReference type="ARBA" id="ARBA00022630"/>
    </source>
</evidence>
<dbReference type="Proteomes" id="UP000887458">
    <property type="component" value="Unassembled WGS sequence"/>
</dbReference>
<dbReference type="PIRSF" id="PIRSF000137">
    <property type="entry name" value="Alcohol_oxidase"/>
    <property type="match status" value="1"/>
</dbReference>
<dbReference type="InterPro" id="IPR036188">
    <property type="entry name" value="FAD/NAD-bd_sf"/>
</dbReference>
<dbReference type="InterPro" id="IPR000172">
    <property type="entry name" value="GMC_OxRdtase_N"/>
</dbReference>
<proteinExistence type="inferred from homology"/>
<evidence type="ECO:0000256" key="4">
    <source>
        <dbReference type="ARBA" id="ARBA00022827"/>
    </source>
</evidence>
<evidence type="ECO:0000313" key="6">
    <source>
        <dbReference type="EMBL" id="KAH9413259.1"/>
    </source>
</evidence>
<dbReference type="SUPFAM" id="SSF54373">
    <property type="entry name" value="FAD-linked reductases, C-terminal domain"/>
    <property type="match status" value="1"/>
</dbReference>
<keyword evidence="3" id="KW-0285">Flavoprotein</keyword>
<dbReference type="Gene3D" id="3.50.50.60">
    <property type="entry name" value="FAD/NAD(P)-binding domain"/>
    <property type="match status" value="1"/>
</dbReference>
<dbReference type="SUPFAM" id="SSF51905">
    <property type="entry name" value="FAD/NAD(P)-binding domain"/>
    <property type="match status" value="1"/>
</dbReference>
<comment type="similarity">
    <text evidence="2">Belongs to the GMC oxidoreductase family.</text>
</comment>
<feature type="domain" description="Glucose-methanol-choline oxidoreductase N-terminal" evidence="5">
    <location>
        <begin position="317"/>
        <end position="331"/>
    </location>
</feature>
<evidence type="ECO:0000313" key="7">
    <source>
        <dbReference type="Proteomes" id="UP000887458"/>
    </source>
</evidence>
<sequence length="633" mass="71836">MELEILSGRQSVLQPLPTLPSLTVQLLTVSVIILQRTIRHNSIKTRQPIADQYDFLVLGSGTAGSIIAARLTENPNITVLVLEAGGPQTVITDTPSWAREEVGTEVDWGYETTSQLPYSGRAFDGHVAIPRGLVVGGSHNLNYLAYSRGNRRDYDTWVEEFGATGWSYREVLPYFLRSENNTDPKIRAINPDYHSTNGPVTVMTPKNPDPIVNIFKEELIKRGIPRVDQNGPTQFGINYFQQTIFENATRSTTASAYLEANVERPNLQILTKAFVTRILFNETRDSDGRITAIGFEYEYENQTRQVYAKREVILCAGAINTPQLLMLSGVGPSEHLSEFGIETLVNLSVGYNLKDHILVQLDYEIFNESLITSGIDWTLENMYNNFVNSAGPLSQFPIAYMYFNSHMNNETDWPDIQIDFTVSPLVNDLEQIVARYSPVYRDQWRDYYRPHVGQRNRLGILCFLYRPRSIGRLYLNSSDPHDYPLIDTRYLTEQYDVEAMIEVISTALELASMPPFDQYVRLYRQPIPGCQLCSSGPIWKCRSYLECYARTITSTVGHQVGTCKMGNTTDSVVDPRLRVRNVNRLRVIDGSIFPQITNGNTNVPIMMFAEYGSDMIRQDNGIFYLICFELSTL</sequence>
<gene>
    <name evidence="6" type="ORF">DERP_012970</name>
</gene>
<dbReference type="Gene3D" id="3.30.560.10">
    <property type="entry name" value="Glucose Oxidase, domain 3"/>
    <property type="match status" value="1"/>
</dbReference>
<evidence type="ECO:0000256" key="2">
    <source>
        <dbReference type="ARBA" id="ARBA00010790"/>
    </source>
</evidence>
<reference evidence="6 7" key="2">
    <citation type="journal article" date="2022" name="Mol. Biol. Evol.">
        <title>Comparative Genomics Reveals Insights into the Divergent Evolution of Astigmatic Mites and Household Pest Adaptations.</title>
        <authorList>
            <person name="Xiong Q."/>
            <person name="Wan A.T."/>
            <person name="Liu X."/>
            <person name="Fung C.S."/>
            <person name="Xiao X."/>
            <person name="Malainual N."/>
            <person name="Hou J."/>
            <person name="Wang L."/>
            <person name="Wang M."/>
            <person name="Yang K.Y."/>
            <person name="Cui Y."/>
            <person name="Leung E.L."/>
            <person name="Nong W."/>
            <person name="Shin S.K."/>
            <person name="Au S.W."/>
            <person name="Jeong K.Y."/>
            <person name="Chew F.T."/>
            <person name="Hui J.H."/>
            <person name="Leung T.F."/>
            <person name="Tungtrongchitr A."/>
            <person name="Zhong N."/>
            <person name="Liu Z."/>
            <person name="Tsui S.K."/>
        </authorList>
    </citation>
    <scope>NUCLEOTIDE SEQUENCE [LARGE SCALE GENOMIC DNA]</scope>
    <source>
        <strain evidence="6">Derp</strain>
    </source>
</reference>
<organism evidence="6 7">
    <name type="scientific">Dermatophagoides pteronyssinus</name>
    <name type="common">European house dust mite</name>
    <dbReference type="NCBI Taxonomy" id="6956"/>
    <lineage>
        <taxon>Eukaryota</taxon>
        <taxon>Metazoa</taxon>
        <taxon>Ecdysozoa</taxon>
        <taxon>Arthropoda</taxon>
        <taxon>Chelicerata</taxon>
        <taxon>Arachnida</taxon>
        <taxon>Acari</taxon>
        <taxon>Acariformes</taxon>
        <taxon>Sarcoptiformes</taxon>
        <taxon>Astigmata</taxon>
        <taxon>Psoroptidia</taxon>
        <taxon>Analgoidea</taxon>
        <taxon>Pyroglyphidae</taxon>
        <taxon>Dermatophagoidinae</taxon>
        <taxon>Dermatophagoides</taxon>
    </lineage>
</organism>